<evidence type="ECO:0000313" key="6">
    <source>
        <dbReference type="Proteomes" id="UP000782312"/>
    </source>
</evidence>
<evidence type="ECO:0000259" key="3">
    <source>
        <dbReference type="SMART" id="SM00065"/>
    </source>
</evidence>
<proteinExistence type="predicted"/>
<evidence type="ECO:0000313" key="5">
    <source>
        <dbReference type="EMBL" id="MBI3128166.1"/>
    </source>
</evidence>
<dbReference type="Pfam" id="PF07228">
    <property type="entry name" value="SpoIIE"/>
    <property type="match status" value="1"/>
</dbReference>
<dbReference type="PANTHER" id="PTHR43156:SF2">
    <property type="entry name" value="STAGE II SPORULATION PROTEIN E"/>
    <property type="match status" value="1"/>
</dbReference>
<dbReference type="Gene3D" id="3.30.450.40">
    <property type="match status" value="1"/>
</dbReference>
<dbReference type="GO" id="GO:0016791">
    <property type="term" value="F:phosphatase activity"/>
    <property type="evidence" value="ECO:0007669"/>
    <property type="project" value="TreeGrafter"/>
</dbReference>
<dbReference type="EMBL" id="JACPUR010000024">
    <property type="protein sequence ID" value="MBI3128166.1"/>
    <property type="molecule type" value="Genomic_DNA"/>
</dbReference>
<dbReference type="AlphaFoldDB" id="A0A932I2J6"/>
<name>A0A932I2J6_UNCTE</name>
<evidence type="ECO:0000256" key="2">
    <source>
        <dbReference type="SAM" id="Coils"/>
    </source>
</evidence>
<gene>
    <name evidence="5" type="ORF">HYZ11_11225</name>
</gene>
<dbReference type="SMART" id="SM00331">
    <property type="entry name" value="PP2C_SIG"/>
    <property type="match status" value="1"/>
</dbReference>
<keyword evidence="2" id="KW-0175">Coiled coil</keyword>
<reference evidence="5" key="1">
    <citation type="submission" date="2020-07" db="EMBL/GenBank/DDBJ databases">
        <title>Huge and variable diversity of episymbiotic CPR bacteria and DPANN archaea in groundwater ecosystems.</title>
        <authorList>
            <person name="He C.Y."/>
            <person name="Keren R."/>
            <person name="Whittaker M."/>
            <person name="Farag I.F."/>
            <person name="Doudna J."/>
            <person name="Cate J.H.D."/>
            <person name="Banfield J.F."/>
        </authorList>
    </citation>
    <scope>NUCLEOTIDE SEQUENCE</scope>
    <source>
        <strain evidence="5">NC_groundwater_763_Ag_S-0.2um_68_21</strain>
    </source>
</reference>
<feature type="coiled-coil region" evidence="2">
    <location>
        <begin position="8"/>
        <end position="68"/>
    </location>
</feature>
<dbReference type="InterPro" id="IPR052016">
    <property type="entry name" value="Bact_Sigma-Reg"/>
</dbReference>
<dbReference type="SUPFAM" id="SSF55781">
    <property type="entry name" value="GAF domain-like"/>
    <property type="match status" value="1"/>
</dbReference>
<keyword evidence="1" id="KW-0378">Hydrolase</keyword>
<dbReference type="InterPro" id="IPR003018">
    <property type="entry name" value="GAF"/>
</dbReference>
<dbReference type="PANTHER" id="PTHR43156">
    <property type="entry name" value="STAGE II SPORULATION PROTEIN E-RELATED"/>
    <property type="match status" value="1"/>
</dbReference>
<feature type="domain" description="GAF" evidence="3">
    <location>
        <begin position="47"/>
        <end position="197"/>
    </location>
</feature>
<dbReference type="Gene3D" id="3.60.40.10">
    <property type="entry name" value="PPM-type phosphatase domain"/>
    <property type="match status" value="1"/>
</dbReference>
<dbReference type="SUPFAM" id="SSF81606">
    <property type="entry name" value="PP2C-like"/>
    <property type="match status" value="1"/>
</dbReference>
<dbReference type="InterPro" id="IPR029016">
    <property type="entry name" value="GAF-like_dom_sf"/>
</dbReference>
<protein>
    <submittedName>
        <fullName evidence="5">SpoIIE family protein phosphatase</fullName>
    </submittedName>
</protein>
<dbReference type="InterPro" id="IPR036457">
    <property type="entry name" value="PPM-type-like_dom_sf"/>
</dbReference>
<dbReference type="Proteomes" id="UP000782312">
    <property type="component" value="Unassembled WGS sequence"/>
</dbReference>
<dbReference type="Pfam" id="PF01590">
    <property type="entry name" value="GAF"/>
    <property type="match status" value="1"/>
</dbReference>
<organism evidence="5 6">
    <name type="scientific">Tectimicrobiota bacterium</name>
    <dbReference type="NCBI Taxonomy" id="2528274"/>
    <lineage>
        <taxon>Bacteria</taxon>
        <taxon>Pseudomonadati</taxon>
        <taxon>Nitrospinota/Tectimicrobiota group</taxon>
        <taxon>Candidatus Tectimicrobiota</taxon>
    </lineage>
</organism>
<feature type="domain" description="PPM-type phosphatase" evidence="4">
    <location>
        <begin position="226"/>
        <end position="442"/>
    </location>
</feature>
<dbReference type="SMART" id="SM00065">
    <property type="entry name" value="GAF"/>
    <property type="match status" value="1"/>
</dbReference>
<evidence type="ECO:0000256" key="1">
    <source>
        <dbReference type="ARBA" id="ARBA00022801"/>
    </source>
</evidence>
<sequence>MRTTAGARRAARAKASGTAREMEALRERVDSLSRLMEVTALISSTLDLDEVLQRVMKLAKEIMGAEAASVMLWNEAEQCLEFQTSVGGVGVEELKTIRILKGQGIAGSVMESGQPLLVADVSKDPRFFSKADEKTGFVTRSILAAPLIVHDKVVGVGEVLNHTDGRPFSELDLQLFSSFCRQVAVAIENARLHRSEVRRHLLDQQMEMAASIQKSFLPAALPVDRAGRFELGAFSRSAQEVGGDLYCVSSLPDGRLGACVGDVSGKGIPAALYMARVVSEFRLFSSGGAPAGEVLASLNQSLGQGGTRGMFVTFAYAVLNPATGALHVANAGHLPLILAEKKGGARFVGGAAGPPVGMLPRARFQEEEVRLAPGDTVLIYSDGILEARGKDRELFGEERLLAAAAAAPRGASGLLSGVHQAVERFTQDEPQADDMTMVSLSWGG</sequence>
<accession>A0A932I2J6</accession>
<evidence type="ECO:0000259" key="4">
    <source>
        <dbReference type="SMART" id="SM00331"/>
    </source>
</evidence>
<comment type="caution">
    <text evidence="5">The sequence shown here is derived from an EMBL/GenBank/DDBJ whole genome shotgun (WGS) entry which is preliminary data.</text>
</comment>
<dbReference type="InterPro" id="IPR001932">
    <property type="entry name" value="PPM-type_phosphatase-like_dom"/>
</dbReference>